<comment type="subcellular location">
    <subcellularLocation>
        <location evidence="1">Nucleus</location>
        <location evidence="1">Nucleolus</location>
    </subcellularLocation>
</comment>
<dbReference type="InterPro" id="IPR035979">
    <property type="entry name" value="RBD_domain_sf"/>
</dbReference>
<organism evidence="7 8">
    <name type="scientific">Westerdykella ornata</name>
    <dbReference type="NCBI Taxonomy" id="318751"/>
    <lineage>
        <taxon>Eukaryota</taxon>
        <taxon>Fungi</taxon>
        <taxon>Dikarya</taxon>
        <taxon>Ascomycota</taxon>
        <taxon>Pezizomycotina</taxon>
        <taxon>Dothideomycetes</taxon>
        <taxon>Pleosporomycetidae</taxon>
        <taxon>Pleosporales</taxon>
        <taxon>Sporormiaceae</taxon>
        <taxon>Westerdykella</taxon>
    </lineage>
</organism>
<dbReference type="RefSeq" id="XP_033657212.1">
    <property type="nucleotide sequence ID" value="XM_033802584.1"/>
</dbReference>
<feature type="compositionally biased region" description="Basic and acidic residues" evidence="5">
    <location>
        <begin position="94"/>
        <end position="107"/>
    </location>
</feature>
<evidence type="ECO:0000256" key="5">
    <source>
        <dbReference type="SAM" id="MobiDB-lite"/>
    </source>
</evidence>
<dbReference type="SUPFAM" id="SSF54928">
    <property type="entry name" value="RNA-binding domain, RBD"/>
    <property type="match status" value="1"/>
</dbReference>
<feature type="region of interest" description="Disordered" evidence="5">
    <location>
        <begin position="1"/>
        <end position="186"/>
    </location>
</feature>
<evidence type="ECO:0000259" key="6">
    <source>
        <dbReference type="PROSITE" id="PS50102"/>
    </source>
</evidence>
<feature type="compositionally biased region" description="Basic and acidic residues" evidence="5">
    <location>
        <begin position="46"/>
        <end position="65"/>
    </location>
</feature>
<dbReference type="GO" id="GO:0005730">
    <property type="term" value="C:nucleolus"/>
    <property type="evidence" value="ECO:0007669"/>
    <property type="project" value="UniProtKB-SubCell"/>
</dbReference>
<protein>
    <recommendedName>
        <fullName evidence="6">RRM domain-containing protein</fullName>
    </recommendedName>
</protein>
<name>A0A6A6JU91_WESOR</name>
<dbReference type="CDD" id="cd12307">
    <property type="entry name" value="RRM_NIFK_like"/>
    <property type="match status" value="1"/>
</dbReference>
<keyword evidence="8" id="KW-1185">Reference proteome</keyword>
<evidence type="ECO:0000313" key="7">
    <source>
        <dbReference type="EMBL" id="KAF2279673.1"/>
    </source>
</evidence>
<dbReference type="PANTHER" id="PTHR46754">
    <property type="entry name" value="MKI67 FHA DOMAIN-INTERACTING NUCLEOLAR PHOSPHOPROTEIN"/>
    <property type="match status" value="1"/>
</dbReference>
<sequence length="459" mass="50725">MAPEDVKGKKRKGAVEAAPKPKKQKKSDDINAGAVEAPVKTKASRKKAEDFFDEDKPVQDKGVKEKKGKRKSEATTEVNGGLESVAKKPKKASRTKESADVEDKDAVAEEQSAVKASKVSKKGKKAKAQEKPKEPTPEAAPEEQHGESDEEEDDQTAALLAGFESDRDESDAEKEDEGLDAESLKEKVPKGLMKKLKDVNEEDSKPGVIFVGRIPHGFFESQMKAYFSQFGTVTRLRLSRNKKTGAPKHYAFVEFASSEVAEIVAKTMDKYLMFNHILQCKFIPPEQVHPNLFEGANRRYKKIPRNKMAGLQMVRGAERAVWEKRIDNENKRRTKKNKDLKEKLGYEYELPALKPVDAVPKKSDALEDGSGQKLIEAPAKTDADGEKSAVSEKAAPKSKDAKTEEPQTSAVGPKKTKKSKKQGEEPEPVKQGVKEKKRKSLTTSEVDGGKPKKAKKSKA</sequence>
<reference evidence="7" key="1">
    <citation type="journal article" date="2020" name="Stud. Mycol.">
        <title>101 Dothideomycetes genomes: a test case for predicting lifestyles and emergence of pathogens.</title>
        <authorList>
            <person name="Haridas S."/>
            <person name="Albert R."/>
            <person name="Binder M."/>
            <person name="Bloem J."/>
            <person name="Labutti K."/>
            <person name="Salamov A."/>
            <person name="Andreopoulos B."/>
            <person name="Baker S."/>
            <person name="Barry K."/>
            <person name="Bills G."/>
            <person name="Bluhm B."/>
            <person name="Cannon C."/>
            <person name="Castanera R."/>
            <person name="Culley D."/>
            <person name="Daum C."/>
            <person name="Ezra D."/>
            <person name="Gonzalez J."/>
            <person name="Henrissat B."/>
            <person name="Kuo A."/>
            <person name="Liang C."/>
            <person name="Lipzen A."/>
            <person name="Lutzoni F."/>
            <person name="Magnuson J."/>
            <person name="Mondo S."/>
            <person name="Nolan M."/>
            <person name="Ohm R."/>
            <person name="Pangilinan J."/>
            <person name="Park H.-J."/>
            <person name="Ramirez L."/>
            <person name="Alfaro M."/>
            <person name="Sun H."/>
            <person name="Tritt A."/>
            <person name="Yoshinaga Y."/>
            <person name="Zwiers L.-H."/>
            <person name="Turgeon B."/>
            <person name="Goodwin S."/>
            <person name="Spatafora J."/>
            <person name="Crous P."/>
            <person name="Grigoriev I."/>
        </authorList>
    </citation>
    <scope>NUCLEOTIDE SEQUENCE</scope>
    <source>
        <strain evidence="7">CBS 379.55</strain>
    </source>
</reference>
<feature type="region of interest" description="Disordered" evidence="5">
    <location>
        <begin position="359"/>
        <end position="459"/>
    </location>
</feature>
<feature type="compositionally biased region" description="Basic and acidic residues" evidence="5">
    <location>
        <begin position="127"/>
        <end position="147"/>
    </location>
</feature>
<feature type="compositionally biased region" description="Basic and acidic residues" evidence="5">
    <location>
        <begin position="421"/>
        <end position="434"/>
    </location>
</feature>
<dbReference type="InterPro" id="IPR000504">
    <property type="entry name" value="RRM_dom"/>
</dbReference>
<dbReference type="GeneID" id="54555759"/>
<gene>
    <name evidence="7" type="ORF">EI97DRAFT_499074</name>
</gene>
<feature type="compositionally biased region" description="Acidic residues" evidence="5">
    <location>
        <begin position="166"/>
        <end position="180"/>
    </location>
</feature>
<dbReference type="InterPro" id="IPR012677">
    <property type="entry name" value="Nucleotide-bd_a/b_plait_sf"/>
</dbReference>
<dbReference type="AlphaFoldDB" id="A0A6A6JU91"/>
<feature type="compositionally biased region" description="Basic and acidic residues" evidence="5">
    <location>
        <begin position="379"/>
        <end position="405"/>
    </location>
</feature>
<evidence type="ECO:0000256" key="2">
    <source>
        <dbReference type="ARBA" id="ARBA00022884"/>
    </source>
</evidence>
<dbReference type="PROSITE" id="PS50102">
    <property type="entry name" value="RRM"/>
    <property type="match status" value="1"/>
</dbReference>
<accession>A0A6A6JU91</accession>
<dbReference type="Gene3D" id="3.30.70.330">
    <property type="match status" value="1"/>
</dbReference>
<dbReference type="Pfam" id="PF00076">
    <property type="entry name" value="RRM_1"/>
    <property type="match status" value="1"/>
</dbReference>
<evidence type="ECO:0000256" key="4">
    <source>
        <dbReference type="PROSITE-ProRule" id="PRU00176"/>
    </source>
</evidence>
<dbReference type="GO" id="GO:0003723">
    <property type="term" value="F:RNA binding"/>
    <property type="evidence" value="ECO:0007669"/>
    <property type="project" value="UniProtKB-UniRule"/>
</dbReference>
<keyword evidence="3" id="KW-0539">Nucleus</keyword>
<dbReference type="Proteomes" id="UP000800097">
    <property type="component" value="Unassembled WGS sequence"/>
</dbReference>
<evidence type="ECO:0000256" key="1">
    <source>
        <dbReference type="ARBA" id="ARBA00004604"/>
    </source>
</evidence>
<feature type="domain" description="RRM" evidence="6">
    <location>
        <begin position="207"/>
        <end position="285"/>
    </location>
</feature>
<keyword evidence="2 4" id="KW-0694">RNA-binding</keyword>
<dbReference type="OrthoDB" id="21467at2759"/>
<proteinExistence type="predicted"/>
<dbReference type="EMBL" id="ML986486">
    <property type="protein sequence ID" value="KAF2279673.1"/>
    <property type="molecule type" value="Genomic_DNA"/>
</dbReference>
<dbReference type="SMART" id="SM00360">
    <property type="entry name" value="RRM"/>
    <property type="match status" value="1"/>
</dbReference>
<evidence type="ECO:0000256" key="3">
    <source>
        <dbReference type="ARBA" id="ARBA00023242"/>
    </source>
</evidence>
<evidence type="ECO:0000313" key="8">
    <source>
        <dbReference type="Proteomes" id="UP000800097"/>
    </source>
</evidence>